<evidence type="ECO:0000256" key="1">
    <source>
        <dbReference type="SAM" id="MobiDB-lite"/>
    </source>
</evidence>
<feature type="compositionally biased region" description="Polar residues" evidence="1">
    <location>
        <begin position="1"/>
        <end position="18"/>
    </location>
</feature>
<proteinExistence type="predicted"/>
<sequence>MKTWNSGGKRSQTRSSAGTKERNSMGLLSHQKHDNTQMNTVSHAENTRVLFSPWLLTPYTDIKINVH</sequence>
<feature type="region of interest" description="Disordered" evidence="1">
    <location>
        <begin position="1"/>
        <end position="39"/>
    </location>
</feature>
<organism evidence="2">
    <name type="scientific">Anguilla anguilla</name>
    <name type="common">European freshwater eel</name>
    <name type="synonym">Muraena anguilla</name>
    <dbReference type="NCBI Taxonomy" id="7936"/>
    <lineage>
        <taxon>Eukaryota</taxon>
        <taxon>Metazoa</taxon>
        <taxon>Chordata</taxon>
        <taxon>Craniata</taxon>
        <taxon>Vertebrata</taxon>
        <taxon>Euteleostomi</taxon>
        <taxon>Actinopterygii</taxon>
        <taxon>Neopterygii</taxon>
        <taxon>Teleostei</taxon>
        <taxon>Anguilliformes</taxon>
        <taxon>Anguillidae</taxon>
        <taxon>Anguilla</taxon>
    </lineage>
</organism>
<dbReference type="AlphaFoldDB" id="A0A0E9SAK0"/>
<name>A0A0E9SAK0_ANGAN</name>
<reference evidence="2" key="2">
    <citation type="journal article" date="2015" name="Fish Shellfish Immunol.">
        <title>Early steps in the European eel (Anguilla anguilla)-Vibrio vulnificus interaction in the gills: Role of the RtxA13 toxin.</title>
        <authorList>
            <person name="Callol A."/>
            <person name="Pajuelo D."/>
            <person name="Ebbesson L."/>
            <person name="Teles M."/>
            <person name="MacKenzie S."/>
            <person name="Amaro C."/>
        </authorList>
    </citation>
    <scope>NUCLEOTIDE SEQUENCE</scope>
</reference>
<dbReference type="EMBL" id="GBXM01070148">
    <property type="protein sequence ID" value="JAH38429.1"/>
    <property type="molecule type" value="Transcribed_RNA"/>
</dbReference>
<evidence type="ECO:0000313" key="2">
    <source>
        <dbReference type="EMBL" id="JAH38429.1"/>
    </source>
</evidence>
<reference evidence="2" key="1">
    <citation type="submission" date="2014-11" db="EMBL/GenBank/DDBJ databases">
        <authorList>
            <person name="Amaro Gonzalez C."/>
        </authorList>
    </citation>
    <scope>NUCLEOTIDE SEQUENCE</scope>
</reference>
<accession>A0A0E9SAK0</accession>
<protein>
    <submittedName>
        <fullName evidence="2">Uncharacterized protein</fullName>
    </submittedName>
</protein>